<dbReference type="InterPro" id="IPR001753">
    <property type="entry name" value="Enoyl-CoA_hydra/iso"/>
</dbReference>
<sequence length="245" mass="25302">MTDTDAFTLSRDGAVGIVTLGRPDDGNRLTAAEVRALGRAIRALGEDRETKVVLVRAEGEAFCLGRTPAPPAAAPKSALAVREGVTQPILDLYADVRATPVPVIAAVQGEAKGFGCAFVGQCDLAIASESAVFSMPEMDTNLPPTLAISAILGKVPPKRALHLVYTRRRIGAAEALSLGLLSEVVPASDLGAAVAATLAAMTDRTRPSLCAVKEYMSVAPYMDPHAAARMAGNLLSVVLSSPGDA</sequence>
<evidence type="ECO:0000313" key="3">
    <source>
        <dbReference type="Proteomes" id="UP000269692"/>
    </source>
</evidence>
<dbReference type="PANTHER" id="PTHR42964:SF1">
    <property type="entry name" value="POLYKETIDE BIOSYNTHESIS ENOYL-COA HYDRATASE PKSH-RELATED"/>
    <property type="match status" value="1"/>
</dbReference>
<name>A0A3L7ADB1_9HYPH</name>
<comment type="caution">
    <text evidence="2">The sequence shown here is derived from an EMBL/GenBank/DDBJ whole genome shotgun (WGS) entry which is preliminary data.</text>
</comment>
<keyword evidence="2" id="KW-0413">Isomerase</keyword>
<evidence type="ECO:0000256" key="1">
    <source>
        <dbReference type="ARBA" id="ARBA00005254"/>
    </source>
</evidence>
<evidence type="ECO:0000313" key="2">
    <source>
        <dbReference type="EMBL" id="RLP78363.1"/>
    </source>
</evidence>
<dbReference type="Proteomes" id="UP000269692">
    <property type="component" value="Unassembled WGS sequence"/>
</dbReference>
<dbReference type="Pfam" id="PF00378">
    <property type="entry name" value="ECH_1"/>
    <property type="match status" value="1"/>
</dbReference>
<organism evidence="2 3">
    <name type="scientific">Xanthobacter tagetidis</name>
    <dbReference type="NCBI Taxonomy" id="60216"/>
    <lineage>
        <taxon>Bacteria</taxon>
        <taxon>Pseudomonadati</taxon>
        <taxon>Pseudomonadota</taxon>
        <taxon>Alphaproteobacteria</taxon>
        <taxon>Hyphomicrobiales</taxon>
        <taxon>Xanthobacteraceae</taxon>
        <taxon>Xanthobacter</taxon>
    </lineage>
</organism>
<dbReference type="Gene3D" id="3.90.226.10">
    <property type="entry name" value="2-enoyl-CoA Hydratase, Chain A, domain 1"/>
    <property type="match status" value="1"/>
</dbReference>
<dbReference type="AlphaFoldDB" id="A0A3L7ADB1"/>
<dbReference type="GO" id="GO:0016853">
    <property type="term" value="F:isomerase activity"/>
    <property type="evidence" value="ECO:0007669"/>
    <property type="project" value="UniProtKB-KW"/>
</dbReference>
<proteinExistence type="inferred from homology"/>
<keyword evidence="3" id="KW-1185">Reference proteome</keyword>
<dbReference type="SUPFAM" id="SSF52096">
    <property type="entry name" value="ClpP/crotonase"/>
    <property type="match status" value="1"/>
</dbReference>
<dbReference type="InterPro" id="IPR029045">
    <property type="entry name" value="ClpP/crotonase-like_dom_sf"/>
</dbReference>
<dbReference type="RefSeq" id="WP_121623416.1">
    <property type="nucleotide sequence ID" value="NZ_JACIIW010000001.1"/>
</dbReference>
<dbReference type="CDD" id="cd06558">
    <property type="entry name" value="crotonase-like"/>
    <property type="match status" value="1"/>
</dbReference>
<gene>
    <name evidence="2" type="ORF">D9R14_11170</name>
</gene>
<protein>
    <submittedName>
        <fullName evidence="2">Enoyl-CoA hydratase/isomerase family protein</fullName>
    </submittedName>
</protein>
<comment type="similarity">
    <text evidence="1">Belongs to the enoyl-CoA hydratase/isomerase family.</text>
</comment>
<dbReference type="OrthoDB" id="9795727at2"/>
<dbReference type="EMBL" id="RCTF01000008">
    <property type="protein sequence ID" value="RLP78363.1"/>
    <property type="molecule type" value="Genomic_DNA"/>
</dbReference>
<reference evidence="2 3" key="1">
    <citation type="submission" date="2018-10" db="EMBL/GenBank/DDBJ databases">
        <title>Xanthobacter tagetidis genome sequencing and assembly.</title>
        <authorList>
            <person name="Maclea K.S."/>
            <person name="Goen A.E."/>
            <person name="Fatima S.A."/>
        </authorList>
    </citation>
    <scope>NUCLEOTIDE SEQUENCE [LARGE SCALE GENOMIC DNA]</scope>
    <source>
        <strain evidence="2 3">ATCC 700314</strain>
    </source>
</reference>
<dbReference type="PANTHER" id="PTHR42964">
    <property type="entry name" value="ENOYL-COA HYDRATASE"/>
    <property type="match status" value="1"/>
</dbReference>
<accession>A0A3L7ADB1</accession>
<dbReference type="InterPro" id="IPR051683">
    <property type="entry name" value="Enoyl-CoA_Hydratase/Isomerase"/>
</dbReference>